<gene>
    <name evidence="8" type="ORF">PG994_013235</name>
</gene>
<evidence type="ECO:0000256" key="5">
    <source>
        <dbReference type="ARBA" id="ARBA00038106"/>
    </source>
</evidence>
<comment type="catalytic activity">
    <reaction evidence="1 6">
        <text>[protein]-peptidylproline (omega=180) = [protein]-peptidylproline (omega=0)</text>
        <dbReference type="Rhea" id="RHEA:16237"/>
        <dbReference type="Rhea" id="RHEA-COMP:10747"/>
        <dbReference type="Rhea" id="RHEA-COMP:10748"/>
        <dbReference type="ChEBI" id="CHEBI:83833"/>
        <dbReference type="ChEBI" id="CHEBI:83834"/>
        <dbReference type="EC" id="5.2.1.8"/>
    </reaction>
</comment>
<evidence type="ECO:0000256" key="1">
    <source>
        <dbReference type="ARBA" id="ARBA00000971"/>
    </source>
</evidence>
<dbReference type="InterPro" id="IPR046357">
    <property type="entry name" value="PPIase_dom_sf"/>
</dbReference>
<evidence type="ECO:0000256" key="2">
    <source>
        <dbReference type="ARBA" id="ARBA00013194"/>
    </source>
</evidence>
<comment type="caution">
    <text evidence="8">The sequence shown here is derived from an EMBL/GenBank/DDBJ whole genome shotgun (WGS) entry which is preliminary data.</text>
</comment>
<evidence type="ECO:0000256" key="6">
    <source>
        <dbReference type="PROSITE-ProRule" id="PRU00277"/>
    </source>
</evidence>
<accession>A0ABR1T828</accession>
<dbReference type="PANTHER" id="PTHR10516">
    <property type="entry name" value="PEPTIDYL-PROLYL CIS-TRANS ISOMERASE"/>
    <property type="match status" value="1"/>
</dbReference>
<proteinExistence type="inferred from homology"/>
<dbReference type="Pfam" id="PF00254">
    <property type="entry name" value="FKBP_C"/>
    <property type="match status" value="1"/>
</dbReference>
<dbReference type="GeneID" id="92097707"/>
<organism evidence="8 9">
    <name type="scientific">Apiospora phragmitis</name>
    <dbReference type="NCBI Taxonomy" id="2905665"/>
    <lineage>
        <taxon>Eukaryota</taxon>
        <taxon>Fungi</taxon>
        <taxon>Dikarya</taxon>
        <taxon>Ascomycota</taxon>
        <taxon>Pezizomycotina</taxon>
        <taxon>Sordariomycetes</taxon>
        <taxon>Xylariomycetidae</taxon>
        <taxon>Amphisphaeriales</taxon>
        <taxon>Apiosporaceae</taxon>
        <taxon>Apiospora</taxon>
    </lineage>
</organism>
<dbReference type="PROSITE" id="PS50059">
    <property type="entry name" value="FKBP_PPIASE"/>
    <property type="match status" value="1"/>
</dbReference>
<keyword evidence="4 6" id="KW-0413">Isomerase</keyword>
<dbReference type="Proteomes" id="UP001480595">
    <property type="component" value="Unassembled WGS sequence"/>
</dbReference>
<name>A0ABR1T828_9PEZI</name>
<dbReference type="InterPro" id="IPR001179">
    <property type="entry name" value="PPIase_FKBP_dom"/>
</dbReference>
<dbReference type="EC" id="5.2.1.8" evidence="2 6"/>
<evidence type="ECO:0000259" key="7">
    <source>
        <dbReference type="PROSITE" id="PS50059"/>
    </source>
</evidence>
<sequence>MGVTKTTIKEGSGAIPTPGQSVTIEYTGWLKDTSKPDSKGNKYALPLLSFLHTVPVDGPSYGMTFDSSVGRGDFETTIGVGQVIKGWDEGVTQMKVGEKATLTISADFAYGARGFPGHIPPNSDLIFDVELKKIN</sequence>
<keyword evidence="3 6" id="KW-0697">Rotamase</keyword>
<evidence type="ECO:0000256" key="3">
    <source>
        <dbReference type="ARBA" id="ARBA00023110"/>
    </source>
</evidence>
<comment type="similarity">
    <text evidence="5">Belongs to the FKBP-type PPIase family. FKBP1 subfamily.</text>
</comment>
<protein>
    <recommendedName>
        <fullName evidence="2 6">peptidylprolyl isomerase</fullName>
        <ecNumber evidence="2 6">5.2.1.8</ecNumber>
    </recommendedName>
</protein>
<reference evidence="8 9" key="1">
    <citation type="submission" date="2023-01" db="EMBL/GenBank/DDBJ databases">
        <title>Analysis of 21 Apiospora genomes using comparative genomics revels a genus with tremendous synthesis potential of carbohydrate active enzymes and secondary metabolites.</title>
        <authorList>
            <person name="Sorensen T."/>
        </authorList>
    </citation>
    <scope>NUCLEOTIDE SEQUENCE [LARGE SCALE GENOMIC DNA]</scope>
    <source>
        <strain evidence="8 9">CBS 135458</strain>
    </source>
</reference>
<evidence type="ECO:0000256" key="4">
    <source>
        <dbReference type="ARBA" id="ARBA00023235"/>
    </source>
</evidence>
<dbReference type="EMBL" id="JAQQWL010000013">
    <property type="protein sequence ID" value="KAK8042752.1"/>
    <property type="molecule type" value="Genomic_DNA"/>
</dbReference>
<dbReference type="InterPro" id="IPR050689">
    <property type="entry name" value="FKBP-type_PPIase"/>
</dbReference>
<evidence type="ECO:0000313" key="9">
    <source>
        <dbReference type="Proteomes" id="UP001480595"/>
    </source>
</evidence>
<feature type="domain" description="PPIase FKBP-type" evidence="7">
    <location>
        <begin position="19"/>
        <end position="135"/>
    </location>
</feature>
<dbReference type="RefSeq" id="XP_066709605.1">
    <property type="nucleotide sequence ID" value="XM_066864644.1"/>
</dbReference>
<dbReference type="PANTHER" id="PTHR10516:SF443">
    <property type="entry name" value="FK506-BINDING PROTEIN 59-RELATED"/>
    <property type="match status" value="1"/>
</dbReference>
<evidence type="ECO:0000313" key="8">
    <source>
        <dbReference type="EMBL" id="KAK8042752.1"/>
    </source>
</evidence>
<dbReference type="Gene3D" id="3.10.50.40">
    <property type="match status" value="1"/>
</dbReference>
<keyword evidence="9" id="KW-1185">Reference proteome</keyword>
<dbReference type="SUPFAM" id="SSF54534">
    <property type="entry name" value="FKBP-like"/>
    <property type="match status" value="1"/>
</dbReference>